<dbReference type="InterPro" id="IPR048960">
    <property type="entry name" value="POLQ-like_helical"/>
</dbReference>
<dbReference type="PANTHER" id="PTHR10133:SF62">
    <property type="entry name" value="DNA POLYMERASE THETA"/>
    <property type="match status" value="1"/>
</dbReference>
<dbReference type="AlphaFoldDB" id="A0A813G8Q4"/>
<proteinExistence type="predicted"/>
<evidence type="ECO:0000259" key="2">
    <source>
        <dbReference type="Pfam" id="PF21099"/>
    </source>
</evidence>
<evidence type="ECO:0000256" key="1">
    <source>
        <dbReference type="SAM" id="Coils"/>
    </source>
</evidence>
<evidence type="ECO:0000313" key="3">
    <source>
        <dbReference type="EMBL" id="CAE8623109.1"/>
    </source>
</evidence>
<organism evidence="3 4">
    <name type="scientific">Polarella glacialis</name>
    <name type="common">Dinoflagellate</name>
    <dbReference type="NCBI Taxonomy" id="89957"/>
    <lineage>
        <taxon>Eukaryota</taxon>
        <taxon>Sar</taxon>
        <taxon>Alveolata</taxon>
        <taxon>Dinophyceae</taxon>
        <taxon>Suessiales</taxon>
        <taxon>Suessiaceae</taxon>
        <taxon>Polarella</taxon>
    </lineage>
</organism>
<dbReference type="GO" id="GO:0097681">
    <property type="term" value="P:double-strand break repair via alternative nonhomologous end joining"/>
    <property type="evidence" value="ECO:0007669"/>
    <property type="project" value="TreeGrafter"/>
</dbReference>
<name>A0A813G8Q4_POLGL</name>
<dbReference type="SUPFAM" id="SSF158702">
    <property type="entry name" value="Sec63 N-terminal domain-like"/>
    <property type="match status" value="1"/>
</dbReference>
<feature type="domain" description="POLQ-like helical" evidence="2">
    <location>
        <begin position="144"/>
        <end position="189"/>
    </location>
</feature>
<dbReference type="EMBL" id="CAJNNW010000096">
    <property type="protein sequence ID" value="CAE8623109.1"/>
    <property type="molecule type" value="Genomic_DNA"/>
</dbReference>
<dbReference type="Proteomes" id="UP000626109">
    <property type="component" value="Unassembled WGS sequence"/>
</dbReference>
<reference evidence="3" key="1">
    <citation type="submission" date="2021-02" db="EMBL/GenBank/DDBJ databases">
        <authorList>
            <person name="Dougan E. K."/>
            <person name="Rhodes N."/>
            <person name="Thang M."/>
            <person name="Chan C."/>
        </authorList>
    </citation>
    <scope>NUCLEOTIDE SEQUENCE</scope>
</reference>
<feature type="coiled-coil region" evidence="1">
    <location>
        <begin position="268"/>
        <end position="299"/>
    </location>
</feature>
<feature type="non-terminal residue" evidence="3">
    <location>
        <position position="301"/>
    </location>
</feature>
<dbReference type="PANTHER" id="PTHR10133">
    <property type="entry name" value="DNA POLYMERASE I"/>
    <property type="match status" value="1"/>
</dbReference>
<evidence type="ECO:0000313" key="4">
    <source>
        <dbReference type="Proteomes" id="UP000626109"/>
    </source>
</evidence>
<dbReference type="GO" id="GO:0003887">
    <property type="term" value="F:DNA-directed DNA polymerase activity"/>
    <property type="evidence" value="ECO:0007669"/>
    <property type="project" value="InterPro"/>
</dbReference>
<keyword evidence="1" id="KW-0175">Coiled coil</keyword>
<sequence length="301" mass="31684">VAVHAAGGRRGPLVASTCGGAQRFRGPAEGAKGPSLGYRAPPHLLGDSCIVWSGAGLASLPLLLREAPAEGQGCGGCSGCLPQLPGQAEHGPSWALRGLASYWRWGSTWSSDGLAPGARAHRRAPPSLLGCAGAQGACRRGKAAFAVPRGALQALQGLAATYCGMVRQLCERLRWHEMAALFDCLTPRLNFGVCPEGQPLCRIAGVYPARARALLEAGLTTVEAVANASVASVEVILRKLSQFESHRSDAEAARRQEVVVRQTAMKIVRGAQDRLGELLQNLEDEAEEEQLRVRRAISGTG</sequence>
<dbReference type="Gene3D" id="1.10.3380.20">
    <property type="match status" value="1"/>
</dbReference>
<gene>
    <name evidence="3" type="ORF">PGLA2088_LOCUS173</name>
</gene>
<comment type="caution">
    <text evidence="3">The sequence shown here is derived from an EMBL/GenBank/DDBJ whole genome shotgun (WGS) entry which is preliminary data.</text>
</comment>
<dbReference type="Pfam" id="PF21099">
    <property type="entry name" value="POLQ_helical"/>
    <property type="match status" value="1"/>
</dbReference>
<dbReference type="GO" id="GO:0006261">
    <property type="term" value="P:DNA-templated DNA replication"/>
    <property type="evidence" value="ECO:0007669"/>
    <property type="project" value="InterPro"/>
</dbReference>
<dbReference type="InterPro" id="IPR002298">
    <property type="entry name" value="DNA_polymerase_A"/>
</dbReference>
<protein>
    <recommendedName>
        <fullName evidence="2">POLQ-like helical domain-containing protein</fullName>
    </recommendedName>
</protein>
<accession>A0A813G8Q4</accession>